<dbReference type="Proteomes" id="UP000435112">
    <property type="component" value="Unassembled WGS sequence"/>
</dbReference>
<proteinExistence type="predicted"/>
<sequence>MAAEDVDAMLVMASAFVEQEEALHEVRREVYDKLVEEAWGIAMRTRHYLTTQCLDTLSDSAWMMLYTHGSDINFINATSLTRSAFHQLLRRFSRFYYIPRSTARGRPPKLGHYHQIMGLVLCFYVGSMEQTSLILLQTFCDGEPNSMLVHLAHDPEMCTQYEKYT</sequence>
<evidence type="ECO:0000313" key="2">
    <source>
        <dbReference type="Proteomes" id="UP000435112"/>
    </source>
</evidence>
<dbReference type="OrthoDB" id="90002at2759"/>
<name>A0A6A3JCL7_9STRA</name>
<dbReference type="PANTHER" id="PTHR48471">
    <property type="entry name" value="DDE TNP4 DOMAIN-CONTAINING PROTEIN"/>
    <property type="match status" value="1"/>
</dbReference>
<protein>
    <submittedName>
        <fullName evidence="1">Uncharacterized protein</fullName>
    </submittedName>
</protein>
<gene>
    <name evidence="1" type="ORF">PR002_g20407</name>
</gene>
<reference evidence="1 2" key="1">
    <citation type="submission" date="2018-09" db="EMBL/GenBank/DDBJ databases">
        <title>Genomic investigation of the strawberry pathogen Phytophthora fragariae indicates pathogenicity is determined by transcriptional variation in three key races.</title>
        <authorList>
            <person name="Adams T.M."/>
            <person name="Armitage A.D."/>
            <person name="Sobczyk M.K."/>
            <person name="Bates H.J."/>
            <person name="Dunwell J.M."/>
            <person name="Nellist C.F."/>
            <person name="Harrison R.J."/>
        </authorList>
    </citation>
    <scope>NUCLEOTIDE SEQUENCE [LARGE SCALE GENOMIC DNA]</scope>
    <source>
        <strain evidence="1 2">SCRP324</strain>
    </source>
</reference>
<dbReference type="EMBL" id="QXFU01001946">
    <property type="protein sequence ID" value="KAE8992869.1"/>
    <property type="molecule type" value="Genomic_DNA"/>
</dbReference>
<comment type="caution">
    <text evidence="1">The sequence shown here is derived from an EMBL/GenBank/DDBJ whole genome shotgun (WGS) entry which is preliminary data.</text>
</comment>
<accession>A0A6A3JCL7</accession>
<dbReference type="AlphaFoldDB" id="A0A6A3JCL7"/>
<organism evidence="1 2">
    <name type="scientific">Phytophthora rubi</name>
    <dbReference type="NCBI Taxonomy" id="129364"/>
    <lineage>
        <taxon>Eukaryota</taxon>
        <taxon>Sar</taxon>
        <taxon>Stramenopiles</taxon>
        <taxon>Oomycota</taxon>
        <taxon>Peronosporomycetes</taxon>
        <taxon>Peronosporales</taxon>
        <taxon>Peronosporaceae</taxon>
        <taxon>Phytophthora</taxon>
    </lineage>
</organism>
<evidence type="ECO:0000313" key="1">
    <source>
        <dbReference type="EMBL" id="KAE8992869.1"/>
    </source>
</evidence>
<dbReference type="PANTHER" id="PTHR48471:SF1">
    <property type="entry name" value="DDE TNP4 DOMAIN-CONTAINING PROTEIN"/>
    <property type="match status" value="1"/>
</dbReference>